<dbReference type="InterPro" id="IPR007172">
    <property type="entry name" value="DUF374"/>
</dbReference>
<accession>A0A381YSG8</accession>
<dbReference type="EMBL" id="UINC01018938">
    <property type="protein sequence ID" value="SVA79904.1"/>
    <property type="molecule type" value="Genomic_DNA"/>
</dbReference>
<evidence type="ECO:0000259" key="2">
    <source>
        <dbReference type="Pfam" id="PF04028"/>
    </source>
</evidence>
<reference evidence="3" key="1">
    <citation type="submission" date="2018-05" db="EMBL/GenBank/DDBJ databases">
        <authorList>
            <person name="Lanie J.A."/>
            <person name="Ng W.-L."/>
            <person name="Kazmierczak K.M."/>
            <person name="Andrzejewski T.M."/>
            <person name="Davidsen T.M."/>
            <person name="Wayne K.J."/>
            <person name="Tettelin H."/>
            <person name="Glass J.I."/>
            <person name="Rusch D."/>
            <person name="Podicherti R."/>
            <person name="Tsui H.-C.T."/>
            <person name="Winkler M.E."/>
        </authorList>
    </citation>
    <scope>NUCLEOTIDE SEQUENCE</scope>
</reference>
<feature type="domain" description="DUF374" evidence="2">
    <location>
        <begin position="81"/>
        <end position="148"/>
    </location>
</feature>
<sequence>VQNAETQLTEKNVVPSRQQLTPWQRWRVALIGVAGYGIIAMLGLTLRWRVRGWEHLTAIELSGRHPVMALWHGRILGATLYFRDRGIVVITSENFDGEWIARIIERFGYGTARGSSSHGGKRALIQLRRGMEAGKPVGFTVDGPRGPARHAKFGAVWLSSVTGNPILPFHIEAERFWTVPSWDETQIPKPFSRMVLVIGQPIEVPCYQEGQDLEGKRLELELSLGKLTHLARKTLETS</sequence>
<keyword evidence="1" id="KW-0472">Membrane</keyword>
<feature type="non-terminal residue" evidence="3">
    <location>
        <position position="1"/>
    </location>
</feature>
<evidence type="ECO:0000313" key="3">
    <source>
        <dbReference type="EMBL" id="SVA79904.1"/>
    </source>
</evidence>
<organism evidence="3">
    <name type="scientific">marine metagenome</name>
    <dbReference type="NCBI Taxonomy" id="408172"/>
    <lineage>
        <taxon>unclassified sequences</taxon>
        <taxon>metagenomes</taxon>
        <taxon>ecological metagenomes</taxon>
    </lineage>
</organism>
<gene>
    <name evidence="3" type="ORF">METZ01_LOCUS132758</name>
</gene>
<evidence type="ECO:0000256" key="1">
    <source>
        <dbReference type="SAM" id="Phobius"/>
    </source>
</evidence>
<keyword evidence="1" id="KW-0812">Transmembrane</keyword>
<keyword evidence="1" id="KW-1133">Transmembrane helix</keyword>
<protein>
    <recommendedName>
        <fullName evidence="2">DUF374 domain-containing protein</fullName>
    </recommendedName>
</protein>
<dbReference type="AlphaFoldDB" id="A0A381YSG8"/>
<feature type="transmembrane region" description="Helical" evidence="1">
    <location>
        <begin position="26"/>
        <end position="46"/>
    </location>
</feature>
<dbReference type="Pfam" id="PF04028">
    <property type="entry name" value="DUF374"/>
    <property type="match status" value="1"/>
</dbReference>
<name>A0A381YSG8_9ZZZZ</name>
<dbReference type="CDD" id="cd07983">
    <property type="entry name" value="LPLAT_DUF374-like"/>
    <property type="match status" value="1"/>
</dbReference>
<proteinExistence type="predicted"/>